<feature type="domain" description="DBP10 C-terminal" evidence="2">
    <location>
        <begin position="25"/>
        <end position="101"/>
    </location>
</feature>
<dbReference type="AlphaFoldDB" id="A0A8B6HHR3"/>
<accession>A0A8B6HHR3</accession>
<evidence type="ECO:0000256" key="1">
    <source>
        <dbReference type="SAM" id="MobiDB-lite"/>
    </source>
</evidence>
<dbReference type="GO" id="GO:0005524">
    <property type="term" value="F:ATP binding"/>
    <property type="evidence" value="ECO:0007669"/>
    <property type="project" value="InterPro"/>
</dbReference>
<feature type="region of interest" description="Disordered" evidence="1">
    <location>
        <begin position="103"/>
        <end position="204"/>
    </location>
</feature>
<dbReference type="Proteomes" id="UP000596742">
    <property type="component" value="Unassembled WGS sequence"/>
</dbReference>
<dbReference type="InterPro" id="IPR012541">
    <property type="entry name" value="DBP10_C"/>
</dbReference>
<proteinExistence type="predicted"/>
<evidence type="ECO:0000313" key="4">
    <source>
        <dbReference type="Proteomes" id="UP000596742"/>
    </source>
</evidence>
<protein>
    <recommendedName>
        <fullName evidence="2">DBP10 C-terminal domain-containing protein</fullName>
    </recommendedName>
</protein>
<sequence>MIWCVDLLLGIGTSFEQQAAGVSMDITGDEDNTLQQTKSASRWDRKKKKFVKDGGLDPKKKKIRTESGALISASFKSTAYPYIIIRPLTLTLFTYEEWKNKTKVDDQDNQNEDDDDSDHERKPQQQSERFTVLGTKRRRWHTQGMEESKQQKSAGGKKRKFKSELKGKDQILKQRNVKEKKQAYQSYRHHSNQKRSIFKSKKNK</sequence>
<keyword evidence="4" id="KW-1185">Reference proteome</keyword>
<feature type="compositionally biased region" description="Basic residues" evidence="1">
    <location>
        <begin position="187"/>
        <end position="204"/>
    </location>
</feature>
<evidence type="ECO:0000259" key="2">
    <source>
        <dbReference type="SMART" id="SM01123"/>
    </source>
</evidence>
<reference evidence="3" key="1">
    <citation type="submission" date="2018-11" db="EMBL/GenBank/DDBJ databases">
        <authorList>
            <person name="Alioto T."/>
            <person name="Alioto T."/>
        </authorList>
    </citation>
    <scope>NUCLEOTIDE SEQUENCE</scope>
</reference>
<dbReference type="SMART" id="SM01123">
    <property type="entry name" value="DBP10CT"/>
    <property type="match status" value="1"/>
</dbReference>
<dbReference type="GO" id="GO:0003724">
    <property type="term" value="F:RNA helicase activity"/>
    <property type="evidence" value="ECO:0007669"/>
    <property type="project" value="InterPro"/>
</dbReference>
<evidence type="ECO:0000313" key="3">
    <source>
        <dbReference type="EMBL" id="VDI79682.1"/>
    </source>
</evidence>
<feature type="compositionally biased region" description="Basic and acidic residues" evidence="1">
    <location>
        <begin position="162"/>
        <end position="182"/>
    </location>
</feature>
<organism evidence="3 4">
    <name type="scientific">Mytilus galloprovincialis</name>
    <name type="common">Mediterranean mussel</name>
    <dbReference type="NCBI Taxonomy" id="29158"/>
    <lineage>
        <taxon>Eukaryota</taxon>
        <taxon>Metazoa</taxon>
        <taxon>Spiralia</taxon>
        <taxon>Lophotrochozoa</taxon>
        <taxon>Mollusca</taxon>
        <taxon>Bivalvia</taxon>
        <taxon>Autobranchia</taxon>
        <taxon>Pteriomorphia</taxon>
        <taxon>Mytilida</taxon>
        <taxon>Mytiloidea</taxon>
        <taxon>Mytilidae</taxon>
        <taxon>Mytilinae</taxon>
        <taxon>Mytilus</taxon>
    </lineage>
</organism>
<name>A0A8B6HHR3_MYTGA</name>
<dbReference type="GO" id="GO:0003723">
    <property type="term" value="F:RNA binding"/>
    <property type="evidence" value="ECO:0007669"/>
    <property type="project" value="InterPro"/>
</dbReference>
<dbReference type="Pfam" id="PF08147">
    <property type="entry name" value="DBP10CT"/>
    <property type="match status" value="1"/>
</dbReference>
<dbReference type="GO" id="GO:0005634">
    <property type="term" value="C:nucleus"/>
    <property type="evidence" value="ECO:0007669"/>
    <property type="project" value="InterPro"/>
</dbReference>
<gene>
    <name evidence="3" type="ORF">MGAL_10B057363</name>
</gene>
<feature type="compositionally biased region" description="Acidic residues" evidence="1">
    <location>
        <begin position="107"/>
        <end position="117"/>
    </location>
</feature>
<comment type="caution">
    <text evidence="3">The sequence shown here is derived from an EMBL/GenBank/DDBJ whole genome shotgun (WGS) entry which is preliminary data.</text>
</comment>
<dbReference type="EMBL" id="UYJE01010091">
    <property type="protein sequence ID" value="VDI79682.1"/>
    <property type="molecule type" value="Genomic_DNA"/>
</dbReference>
<dbReference type="OrthoDB" id="10070544at2759"/>